<name>A0A2B0X6F9_BACAN</name>
<gene>
    <name evidence="1" type="ORF">COJ30_18785</name>
</gene>
<dbReference type="PROSITE" id="PS51257">
    <property type="entry name" value="PROKAR_LIPOPROTEIN"/>
    <property type="match status" value="1"/>
</dbReference>
<reference evidence="1 2" key="1">
    <citation type="submission" date="2017-09" db="EMBL/GenBank/DDBJ databases">
        <title>Large-scale bioinformatics analysis of Bacillus genomes uncovers conserved roles of natural products in bacterial physiology.</title>
        <authorList>
            <consortium name="Agbiome Team Llc"/>
            <person name="Bleich R.M."/>
            <person name="Grubbs K.J."/>
            <person name="Santa Maria K.C."/>
            <person name="Allen S.E."/>
            <person name="Farag S."/>
            <person name="Shank E.A."/>
            <person name="Bowers A."/>
        </authorList>
    </citation>
    <scope>NUCLEOTIDE SEQUENCE [LARGE SCALE GENOMIC DNA]</scope>
    <source>
        <strain evidence="1 2">AFS081271</strain>
    </source>
</reference>
<comment type="caution">
    <text evidence="1">The sequence shown here is derived from an EMBL/GenBank/DDBJ whole genome shotgun (WGS) entry which is preliminary data.</text>
</comment>
<accession>A0A2B0X6F9</accession>
<sequence>MNMKGRNLSVVFIAIVIFIVTGCSNIIGNEEQTIKVQKHVDDKYEDLKVVTDNKQVREVKKILNDTNFENEKVEMSRPADYHFIFQSKNPKIEAKAALYQIWVSPNKDKIEITVGGIGYAQLNGKNAATLFWIVTGDKLAE</sequence>
<dbReference type="EMBL" id="NUXH01000072">
    <property type="protein sequence ID" value="PFL61588.1"/>
    <property type="molecule type" value="Genomic_DNA"/>
</dbReference>
<evidence type="ECO:0000313" key="1">
    <source>
        <dbReference type="EMBL" id="PFL61588.1"/>
    </source>
</evidence>
<organism evidence="1 2">
    <name type="scientific">Bacillus anthracis</name>
    <name type="common">anthrax bacterium</name>
    <dbReference type="NCBI Taxonomy" id="1392"/>
    <lineage>
        <taxon>Bacteria</taxon>
        <taxon>Bacillati</taxon>
        <taxon>Bacillota</taxon>
        <taxon>Bacilli</taxon>
        <taxon>Bacillales</taxon>
        <taxon>Bacillaceae</taxon>
        <taxon>Bacillus</taxon>
        <taxon>Bacillus cereus group</taxon>
    </lineage>
</organism>
<evidence type="ECO:0000313" key="2">
    <source>
        <dbReference type="Proteomes" id="UP000222851"/>
    </source>
</evidence>
<proteinExistence type="predicted"/>
<dbReference type="AlphaFoldDB" id="A0A2B0X6F9"/>
<evidence type="ECO:0008006" key="3">
    <source>
        <dbReference type="Google" id="ProtNLM"/>
    </source>
</evidence>
<protein>
    <recommendedName>
        <fullName evidence="3">Lipoprotein</fullName>
    </recommendedName>
</protein>
<dbReference type="Proteomes" id="UP000222851">
    <property type="component" value="Unassembled WGS sequence"/>
</dbReference>